<reference evidence="2" key="1">
    <citation type="submission" date="2023-06" db="EMBL/GenBank/DDBJ databases">
        <title>Genome-scale phylogeny and comparative genomics of the fungal order Sordariales.</title>
        <authorList>
            <consortium name="Lawrence Berkeley National Laboratory"/>
            <person name="Hensen N."/>
            <person name="Bonometti L."/>
            <person name="Westerberg I."/>
            <person name="Brannstrom I.O."/>
            <person name="Guillou S."/>
            <person name="Cros-Aarteil S."/>
            <person name="Calhoun S."/>
            <person name="Haridas S."/>
            <person name="Kuo A."/>
            <person name="Mondo S."/>
            <person name="Pangilinan J."/>
            <person name="Riley R."/>
            <person name="Labutti K."/>
            <person name="Andreopoulos B."/>
            <person name="Lipzen A."/>
            <person name="Chen C."/>
            <person name="Yanf M."/>
            <person name="Daum C."/>
            <person name="Ng V."/>
            <person name="Clum A."/>
            <person name="Steindorff A."/>
            <person name="Ohm R."/>
            <person name="Martin F."/>
            <person name="Silar P."/>
            <person name="Natvig D."/>
            <person name="Lalanne C."/>
            <person name="Gautier V."/>
            <person name="Ament-Velasquez S.L."/>
            <person name="Kruys A."/>
            <person name="Hutchinson M.I."/>
            <person name="Powell A.J."/>
            <person name="Barry K."/>
            <person name="Miller A.N."/>
            <person name="Grigoriev I.V."/>
            <person name="Debuchy R."/>
            <person name="Gladieux P."/>
            <person name="Thoren M.H."/>
            <person name="Johannesson H."/>
        </authorList>
    </citation>
    <scope>NUCLEOTIDE SEQUENCE</scope>
    <source>
        <strain evidence="2">SMH4607-1</strain>
    </source>
</reference>
<evidence type="ECO:0000313" key="3">
    <source>
        <dbReference type="Proteomes" id="UP001172102"/>
    </source>
</evidence>
<keyword evidence="3" id="KW-1185">Reference proteome</keyword>
<proteinExistence type="predicted"/>
<feature type="chain" id="PRO_5041424556" evidence="1">
    <location>
        <begin position="24"/>
        <end position="66"/>
    </location>
</feature>
<keyword evidence="1" id="KW-0732">Signal</keyword>
<dbReference type="AlphaFoldDB" id="A0AA40DLY3"/>
<organism evidence="2 3">
    <name type="scientific">Lasiosphaeris hirsuta</name>
    <dbReference type="NCBI Taxonomy" id="260670"/>
    <lineage>
        <taxon>Eukaryota</taxon>
        <taxon>Fungi</taxon>
        <taxon>Dikarya</taxon>
        <taxon>Ascomycota</taxon>
        <taxon>Pezizomycotina</taxon>
        <taxon>Sordariomycetes</taxon>
        <taxon>Sordariomycetidae</taxon>
        <taxon>Sordariales</taxon>
        <taxon>Lasiosphaeriaceae</taxon>
        <taxon>Lasiosphaeris</taxon>
    </lineage>
</organism>
<name>A0AA40DLY3_9PEZI</name>
<evidence type="ECO:0000313" key="2">
    <source>
        <dbReference type="EMBL" id="KAK0705697.1"/>
    </source>
</evidence>
<gene>
    <name evidence="2" type="ORF">B0H67DRAFT_498776</name>
</gene>
<dbReference type="Proteomes" id="UP001172102">
    <property type="component" value="Unassembled WGS sequence"/>
</dbReference>
<dbReference type="PROSITE" id="PS51257">
    <property type="entry name" value="PROKAR_LIPOPROTEIN"/>
    <property type="match status" value="1"/>
</dbReference>
<dbReference type="EMBL" id="JAUKUA010000007">
    <property type="protein sequence ID" value="KAK0705697.1"/>
    <property type="molecule type" value="Genomic_DNA"/>
</dbReference>
<feature type="signal peptide" evidence="1">
    <location>
        <begin position="1"/>
        <end position="23"/>
    </location>
</feature>
<comment type="caution">
    <text evidence="2">The sequence shown here is derived from an EMBL/GenBank/DDBJ whole genome shotgun (WGS) entry which is preliminary data.</text>
</comment>
<accession>A0AA40DLY3</accession>
<sequence length="66" mass="6708">MITPKLSLLLLTALAALVGPASAQYTGPCTAAACGASGQPCPRGYLCVPYPNFNPAERKGCTCSYG</sequence>
<protein>
    <submittedName>
        <fullName evidence="2">Uncharacterized protein</fullName>
    </submittedName>
</protein>
<evidence type="ECO:0000256" key="1">
    <source>
        <dbReference type="SAM" id="SignalP"/>
    </source>
</evidence>